<feature type="region of interest" description="Disordered" evidence="1">
    <location>
        <begin position="195"/>
        <end position="215"/>
    </location>
</feature>
<evidence type="ECO:0000256" key="1">
    <source>
        <dbReference type="SAM" id="MobiDB-lite"/>
    </source>
</evidence>
<evidence type="ECO:0000313" key="2">
    <source>
        <dbReference type="EMBL" id="MBA4636536.1"/>
    </source>
</evidence>
<reference evidence="2" key="1">
    <citation type="journal article" date="2013" name="J. Plant Res.">
        <title>Effect of fungi and light on seed germination of three Opuntia species from semiarid lands of central Mexico.</title>
        <authorList>
            <person name="Delgado-Sanchez P."/>
            <person name="Jimenez-Bremont J.F."/>
            <person name="Guerrero-Gonzalez Mde L."/>
            <person name="Flores J."/>
        </authorList>
    </citation>
    <scope>NUCLEOTIDE SEQUENCE</scope>
    <source>
        <tissue evidence="2">Cladode</tissue>
    </source>
</reference>
<reference evidence="2" key="2">
    <citation type="submission" date="2020-07" db="EMBL/GenBank/DDBJ databases">
        <authorList>
            <person name="Vera ALvarez R."/>
            <person name="Arias-Moreno D.M."/>
            <person name="Jimenez-Jacinto V."/>
            <person name="Jimenez-Bremont J.F."/>
            <person name="Swaminathan K."/>
            <person name="Moose S.P."/>
            <person name="Guerrero-Gonzalez M.L."/>
            <person name="Marino-Ramirez L."/>
            <person name="Landsman D."/>
            <person name="Rodriguez-Kessler M."/>
            <person name="Delgado-Sanchez P."/>
        </authorList>
    </citation>
    <scope>NUCLEOTIDE SEQUENCE</scope>
    <source>
        <tissue evidence="2">Cladode</tissue>
    </source>
</reference>
<dbReference type="EMBL" id="GISG01100778">
    <property type="protein sequence ID" value="MBA4636536.1"/>
    <property type="molecule type" value="Transcribed_RNA"/>
</dbReference>
<accession>A0A7C8Z7W9</accession>
<protein>
    <submittedName>
        <fullName evidence="2">Uncharacterized protein</fullName>
    </submittedName>
</protein>
<organism evidence="2">
    <name type="scientific">Opuntia streptacantha</name>
    <name type="common">Prickly pear cactus</name>
    <name type="synonym">Opuntia cardona</name>
    <dbReference type="NCBI Taxonomy" id="393608"/>
    <lineage>
        <taxon>Eukaryota</taxon>
        <taxon>Viridiplantae</taxon>
        <taxon>Streptophyta</taxon>
        <taxon>Embryophyta</taxon>
        <taxon>Tracheophyta</taxon>
        <taxon>Spermatophyta</taxon>
        <taxon>Magnoliopsida</taxon>
        <taxon>eudicotyledons</taxon>
        <taxon>Gunneridae</taxon>
        <taxon>Pentapetalae</taxon>
        <taxon>Caryophyllales</taxon>
        <taxon>Cactineae</taxon>
        <taxon>Cactaceae</taxon>
        <taxon>Opuntioideae</taxon>
        <taxon>Opuntia</taxon>
    </lineage>
</organism>
<name>A0A7C8Z7W9_OPUST</name>
<dbReference type="AlphaFoldDB" id="A0A7C8Z7W9"/>
<sequence>MCSHFLILVQWKIIFELIIRNLNLAISNLQLQVLRVLPVNSTPYRDTSAENLLDSTLKLLRHRSGPHNPGDLNDIIKRDVSSVLDVLGLLPISLRLLERLDNQRRCGGDDGDLSLTVLNSKLNGDTEALPVLGSLLGDVFTDLLRRETERTDFGGKRGGRSDFSTGNTDENVYHLAWVELWRHCCLCDGGREETETARVDGGDDGEWPNEQRYKN</sequence>
<proteinExistence type="predicted"/>